<dbReference type="HOGENOM" id="CLU_2215183_0_0_1"/>
<reference evidence="6" key="2">
    <citation type="submission" date="2011-02" db="EMBL/GenBank/DDBJ databases">
        <authorList>
            <person name="MacLean D."/>
        </authorList>
    </citation>
    <scope>NUCLEOTIDE SEQUENCE</scope>
</reference>
<keyword evidence="1" id="KW-0479">Metal-binding</keyword>
<reference evidence="6" key="1">
    <citation type="journal article" date="2011" name="PLoS Biol.">
        <title>Gene gain and loss during evolution of obligate parasitism in the white rust pathogen of Arabidopsis thaliana.</title>
        <authorList>
            <person name="Kemen E."/>
            <person name="Gardiner A."/>
            <person name="Schultz-Larsen T."/>
            <person name="Kemen A.C."/>
            <person name="Balmuth A.L."/>
            <person name="Robert-Seilaniantz A."/>
            <person name="Bailey K."/>
            <person name="Holub E."/>
            <person name="Studholme D.J."/>
            <person name="Maclean D."/>
            <person name="Jones J.D."/>
        </authorList>
    </citation>
    <scope>NUCLEOTIDE SEQUENCE</scope>
</reference>
<dbReference type="PROSITE" id="PS00518">
    <property type="entry name" value="ZF_RING_1"/>
    <property type="match status" value="1"/>
</dbReference>
<evidence type="ECO:0000259" key="5">
    <source>
        <dbReference type="PROSITE" id="PS50089"/>
    </source>
</evidence>
<keyword evidence="3" id="KW-0862">Zinc</keyword>
<gene>
    <name evidence="6" type="primary">AlNc14C94G5795</name>
    <name evidence="6" type="ORF">ALNC14_065750</name>
</gene>
<evidence type="ECO:0000313" key="6">
    <source>
        <dbReference type="EMBL" id="CCA20432.1"/>
    </source>
</evidence>
<accession>F0WGR8</accession>
<dbReference type="InterPro" id="IPR017907">
    <property type="entry name" value="Znf_RING_CS"/>
</dbReference>
<sequence length="127" mass="14285">MEEHARAREISCNGRKMQARKALLTDEMEDIDTSLPVSAERIRPQLRCNACWERILSSTHSAQTCYRTYCSHLFCEKCAYKHFGGGQLVCPACHSDMSRNGINETTIRGAADPKRREASGNVSISMM</sequence>
<evidence type="ECO:0000256" key="2">
    <source>
        <dbReference type="ARBA" id="ARBA00022771"/>
    </source>
</evidence>
<evidence type="ECO:0000256" key="1">
    <source>
        <dbReference type="ARBA" id="ARBA00022723"/>
    </source>
</evidence>
<dbReference type="GO" id="GO:0008270">
    <property type="term" value="F:zinc ion binding"/>
    <property type="evidence" value="ECO:0007669"/>
    <property type="project" value="UniProtKB-KW"/>
</dbReference>
<organism evidence="6">
    <name type="scientific">Albugo laibachii Nc14</name>
    <dbReference type="NCBI Taxonomy" id="890382"/>
    <lineage>
        <taxon>Eukaryota</taxon>
        <taxon>Sar</taxon>
        <taxon>Stramenopiles</taxon>
        <taxon>Oomycota</taxon>
        <taxon>Peronosporomycetes</taxon>
        <taxon>Albuginales</taxon>
        <taxon>Albuginaceae</taxon>
        <taxon>Albugo</taxon>
    </lineage>
</organism>
<dbReference type="Gene3D" id="3.30.40.10">
    <property type="entry name" value="Zinc/RING finger domain, C3HC4 (zinc finger)"/>
    <property type="match status" value="1"/>
</dbReference>
<evidence type="ECO:0000256" key="3">
    <source>
        <dbReference type="ARBA" id="ARBA00022833"/>
    </source>
</evidence>
<dbReference type="Pfam" id="PF14634">
    <property type="entry name" value="zf-RING_5"/>
    <property type="match status" value="1"/>
</dbReference>
<evidence type="ECO:0000256" key="4">
    <source>
        <dbReference type="PROSITE-ProRule" id="PRU00175"/>
    </source>
</evidence>
<dbReference type="InterPro" id="IPR013083">
    <property type="entry name" value="Znf_RING/FYVE/PHD"/>
</dbReference>
<keyword evidence="2 4" id="KW-0863">Zinc-finger</keyword>
<dbReference type="AlphaFoldDB" id="F0WGR8"/>
<dbReference type="EMBL" id="FR824139">
    <property type="protein sequence ID" value="CCA20432.1"/>
    <property type="molecule type" value="Genomic_DNA"/>
</dbReference>
<proteinExistence type="predicted"/>
<protein>
    <submittedName>
        <fullName evidence="6">AlNc14C94G5795 protein</fullName>
    </submittedName>
</protein>
<name>F0WGR8_9STRA</name>
<dbReference type="PROSITE" id="PS50089">
    <property type="entry name" value="ZF_RING_2"/>
    <property type="match status" value="1"/>
</dbReference>
<feature type="domain" description="RING-type" evidence="5">
    <location>
        <begin position="48"/>
        <end position="94"/>
    </location>
</feature>
<dbReference type="InterPro" id="IPR001841">
    <property type="entry name" value="Znf_RING"/>
</dbReference>
<dbReference type="SUPFAM" id="SSF57850">
    <property type="entry name" value="RING/U-box"/>
    <property type="match status" value="1"/>
</dbReference>